<comment type="caution">
    <text evidence="6">The sequence shown here is derived from an EMBL/GenBank/DDBJ whole genome shotgun (WGS) entry which is preliminary data.</text>
</comment>
<dbReference type="PANTHER" id="PTHR32194:SF6">
    <property type="entry name" value="PROTEASOME SUBUNIT BETA"/>
    <property type="match status" value="1"/>
</dbReference>
<dbReference type="PANTHER" id="PTHR32194">
    <property type="entry name" value="METALLOPROTEASE TLDD"/>
    <property type="match status" value="1"/>
</dbReference>
<proteinExistence type="predicted"/>
<accession>A0ABD0K3A2</accession>
<feature type="non-terminal residue" evidence="6">
    <location>
        <position position="261"/>
    </location>
</feature>
<reference evidence="6 7" key="1">
    <citation type="journal article" date="2023" name="Sci. Data">
        <title>Genome assembly of the Korean intertidal mud-creeper Batillaria attramentaria.</title>
        <authorList>
            <person name="Patra A.K."/>
            <person name="Ho P.T."/>
            <person name="Jun S."/>
            <person name="Lee S.J."/>
            <person name="Kim Y."/>
            <person name="Won Y.J."/>
        </authorList>
    </citation>
    <scope>NUCLEOTIDE SEQUENCE [LARGE SCALE GENOMIC DNA]</scope>
    <source>
        <strain evidence="6">Wonlab-2016</strain>
    </source>
</reference>
<dbReference type="InterPro" id="IPR029055">
    <property type="entry name" value="Ntn_hydrolases_N"/>
</dbReference>
<dbReference type="EMBL" id="JACVVK020000262">
    <property type="protein sequence ID" value="KAK7481470.1"/>
    <property type="molecule type" value="Genomic_DNA"/>
</dbReference>
<dbReference type="AlphaFoldDB" id="A0ABD0K3A2"/>
<sequence length="261" mass="28954">MATPCFPNSFAPGPLWSGGPTPGQIYNFPGTSSSSNNSAAQRTLNPTVTGTSVLGLKFKDGIVLCADMLGSYGSLARYRNCSRLLRVNEDTVLGASGDYADYQFLTSIIKQRVIDEECLDDGFGYTPPALHSWLTRVLYNRRSQFNPLWNTYIVGGVHGNNKDELFLGYVDKIGIAYEADTVATGFGAYIALPILRDAYEKNKKMDEKQAMELMEKCMKLLFYRDARSLNKYEIAVVTKQGAEVRGPLTAQTNWDIAHMVR</sequence>
<dbReference type="Pfam" id="PF00227">
    <property type="entry name" value="Proteasome"/>
    <property type="match status" value="1"/>
</dbReference>
<dbReference type="InterPro" id="IPR001353">
    <property type="entry name" value="Proteasome_sua/b"/>
</dbReference>
<dbReference type="PROSITE" id="PS00854">
    <property type="entry name" value="PROTEASOME_BETA_1"/>
    <property type="match status" value="1"/>
</dbReference>
<evidence type="ECO:0000313" key="7">
    <source>
        <dbReference type="Proteomes" id="UP001519460"/>
    </source>
</evidence>
<gene>
    <name evidence="6" type="ORF">BaRGS_00027321</name>
</gene>
<evidence type="ECO:0000256" key="1">
    <source>
        <dbReference type="ARBA" id="ARBA00004123"/>
    </source>
</evidence>
<protein>
    <recommendedName>
        <fullName evidence="2">Proteasome subunit beta type-4</fullName>
    </recommendedName>
</protein>
<keyword evidence="4" id="KW-0647">Proteasome</keyword>
<keyword evidence="3" id="KW-0963">Cytoplasm</keyword>
<organism evidence="6 7">
    <name type="scientific">Batillaria attramentaria</name>
    <dbReference type="NCBI Taxonomy" id="370345"/>
    <lineage>
        <taxon>Eukaryota</taxon>
        <taxon>Metazoa</taxon>
        <taxon>Spiralia</taxon>
        <taxon>Lophotrochozoa</taxon>
        <taxon>Mollusca</taxon>
        <taxon>Gastropoda</taxon>
        <taxon>Caenogastropoda</taxon>
        <taxon>Sorbeoconcha</taxon>
        <taxon>Cerithioidea</taxon>
        <taxon>Batillariidae</taxon>
        <taxon>Batillaria</taxon>
    </lineage>
</organism>
<evidence type="ECO:0000256" key="5">
    <source>
        <dbReference type="ARBA" id="ARBA00023242"/>
    </source>
</evidence>
<dbReference type="PROSITE" id="PS51476">
    <property type="entry name" value="PROTEASOME_BETA_2"/>
    <property type="match status" value="1"/>
</dbReference>
<evidence type="ECO:0000313" key="6">
    <source>
        <dbReference type="EMBL" id="KAK7481470.1"/>
    </source>
</evidence>
<dbReference type="InterPro" id="IPR016295">
    <property type="entry name" value="Proteasome_beta4"/>
</dbReference>
<keyword evidence="7" id="KW-1185">Reference proteome</keyword>
<dbReference type="SUPFAM" id="SSF56235">
    <property type="entry name" value="N-terminal nucleophile aminohydrolases (Ntn hydrolases)"/>
    <property type="match status" value="1"/>
</dbReference>
<evidence type="ECO:0000256" key="3">
    <source>
        <dbReference type="ARBA" id="ARBA00022490"/>
    </source>
</evidence>
<dbReference type="CDD" id="cd03760">
    <property type="entry name" value="proteasome_beta_type_4"/>
    <property type="match status" value="1"/>
</dbReference>
<keyword evidence="5" id="KW-0539">Nucleus</keyword>
<dbReference type="InterPro" id="IPR023333">
    <property type="entry name" value="Proteasome_suB-type"/>
</dbReference>
<dbReference type="PIRSF" id="PIRSF001213">
    <property type="entry name" value="Psome_endopept_beta"/>
    <property type="match status" value="1"/>
</dbReference>
<dbReference type="Proteomes" id="UP001519460">
    <property type="component" value="Unassembled WGS sequence"/>
</dbReference>
<comment type="subcellular location">
    <subcellularLocation>
        <location evidence="1">Nucleus</location>
    </subcellularLocation>
</comment>
<dbReference type="Gene3D" id="3.60.20.10">
    <property type="entry name" value="Glutamine Phosphoribosylpyrophosphate, subunit 1, domain 1"/>
    <property type="match status" value="1"/>
</dbReference>
<evidence type="ECO:0000256" key="4">
    <source>
        <dbReference type="ARBA" id="ARBA00022942"/>
    </source>
</evidence>
<dbReference type="GO" id="GO:0005634">
    <property type="term" value="C:nucleus"/>
    <property type="evidence" value="ECO:0007669"/>
    <property type="project" value="UniProtKB-SubCell"/>
</dbReference>
<dbReference type="InterPro" id="IPR016050">
    <property type="entry name" value="Proteasome_bsu_CS"/>
</dbReference>
<dbReference type="FunFam" id="3.60.20.10:FF:000014">
    <property type="entry name" value="Proteasome subunit beta type-7"/>
    <property type="match status" value="1"/>
</dbReference>
<evidence type="ECO:0000256" key="2">
    <source>
        <dbReference type="ARBA" id="ARBA00016157"/>
    </source>
</evidence>
<dbReference type="GO" id="GO:0005839">
    <property type="term" value="C:proteasome core complex"/>
    <property type="evidence" value="ECO:0007669"/>
    <property type="project" value="UniProtKB-ARBA"/>
</dbReference>
<name>A0ABD0K3A2_9CAEN</name>